<dbReference type="EMBL" id="OKRB01000046">
    <property type="protein sequence ID" value="SPE18204.1"/>
    <property type="molecule type" value="Genomic_DNA"/>
</dbReference>
<feature type="domain" description="DUF2147" evidence="1">
    <location>
        <begin position="78"/>
        <end position="194"/>
    </location>
</feature>
<dbReference type="Pfam" id="PF09917">
    <property type="entry name" value="DUF2147"/>
    <property type="match status" value="1"/>
</dbReference>
<organism evidence="2 3">
    <name type="scientific">Candidatus Sulfuritelmatomonas gaucii</name>
    <dbReference type="NCBI Taxonomy" id="2043161"/>
    <lineage>
        <taxon>Bacteria</taxon>
        <taxon>Pseudomonadati</taxon>
        <taxon>Acidobacteriota</taxon>
        <taxon>Terriglobia</taxon>
        <taxon>Terriglobales</taxon>
        <taxon>Acidobacteriaceae</taxon>
        <taxon>Candidatus Sulfuritelmatomonas</taxon>
    </lineage>
</organism>
<name>A0A2N9L590_9BACT</name>
<protein>
    <submittedName>
        <fullName evidence="2">Secreted protein (Modular protein)</fullName>
    </submittedName>
</protein>
<evidence type="ECO:0000313" key="2">
    <source>
        <dbReference type="EMBL" id="SPE18204.1"/>
    </source>
</evidence>
<dbReference type="PANTHER" id="PTHR36919:SF3">
    <property type="entry name" value="BLL5882 PROTEIN"/>
    <property type="match status" value="1"/>
</dbReference>
<dbReference type="InterPro" id="IPR019223">
    <property type="entry name" value="DUF2147"/>
</dbReference>
<gene>
    <name evidence="2" type="ORF">SBA5_140071</name>
</gene>
<dbReference type="Proteomes" id="UP000239735">
    <property type="component" value="Unassembled WGS sequence"/>
</dbReference>
<dbReference type="AlphaFoldDB" id="A0A2N9L590"/>
<dbReference type="PANTHER" id="PTHR36919">
    <property type="entry name" value="BLR1215 PROTEIN"/>
    <property type="match status" value="1"/>
</dbReference>
<reference evidence="3" key="1">
    <citation type="submission" date="2018-02" db="EMBL/GenBank/DDBJ databases">
        <authorList>
            <person name="Hausmann B."/>
        </authorList>
    </citation>
    <scope>NUCLEOTIDE SEQUENCE [LARGE SCALE GENOMIC DNA]</scope>
    <source>
        <strain evidence="3">Peat soil MAG SbA5</strain>
    </source>
</reference>
<accession>A0A2N9L590</accession>
<dbReference type="Gene3D" id="2.40.128.520">
    <property type="match status" value="1"/>
</dbReference>
<sequence>MKPQALSLSCHCCPGYDTLVCALSLIFCMSMRIIPFPTRRAIWLAVLSLAIALAGGRPLCSQAQPLVVANTALSSPAGRWKTIDDKTGKVKSIVTIRKMNGELDGTIETLFNPPVPHPTCYLCSGAMKDRPLVGLQILWGLKKNGSQWSGGQVLDPETGKIYRASLALEDGGKKLRLHGYIGIPLLGRTQYWSRAE</sequence>
<evidence type="ECO:0000259" key="1">
    <source>
        <dbReference type="Pfam" id="PF09917"/>
    </source>
</evidence>
<evidence type="ECO:0000313" key="3">
    <source>
        <dbReference type="Proteomes" id="UP000239735"/>
    </source>
</evidence>
<proteinExistence type="predicted"/>